<dbReference type="InterPro" id="IPR035979">
    <property type="entry name" value="RBD_domain_sf"/>
</dbReference>
<evidence type="ECO:0000259" key="9">
    <source>
        <dbReference type="PROSITE" id="PS50102"/>
    </source>
</evidence>
<evidence type="ECO:0000256" key="2">
    <source>
        <dbReference type="ARBA" id="ARBA00022664"/>
    </source>
</evidence>
<dbReference type="OrthoDB" id="446113at2759"/>
<protein>
    <recommendedName>
        <fullName evidence="9">RRM domain-containing protein</fullName>
    </recommendedName>
</protein>
<organism evidence="10 11">
    <name type="scientific">Carnegiea gigantea</name>
    <dbReference type="NCBI Taxonomy" id="171969"/>
    <lineage>
        <taxon>Eukaryota</taxon>
        <taxon>Viridiplantae</taxon>
        <taxon>Streptophyta</taxon>
        <taxon>Embryophyta</taxon>
        <taxon>Tracheophyta</taxon>
        <taxon>Spermatophyta</taxon>
        <taxon>Magnoliopsida</taxon>
        <taxon>eudicotyledons</taxon>
        <taxon>Gunneridae</taxon>
        <taxon>Pentapetalae</taxon>
        <taxon>Caryophyllales</taxon>
        <taxon>Cactineae</taxon>
        <taxon>Cactaceae</taxon>
        <taxon>Cactoideae</taxon>
        <taxon>Echinocereeae</taxon>
        <taxon>Carnegiea</taxon>
    </lineage>
</organism>
<dbReference type="CDD" id="cd12345">
    <property type="entry name" value="RRM2_SECp43_like"/>
    <property type="match status" value="1"/>
</dbReference>
<comment type="subcellular location">
    <subcellularLocation>
        <location evidence="1">Nucleus</location>
    </subcellularLocation>
</comment>
<dbReference type="FunFam" id="3.30.70.330:FF:000236">
    <property type="entry name" value="Polyadenylate-binding protein RBP45C"/>
    <property type="match status" value="1"/>
</dbReference>
<evidence type="ECO:0000256" key="3">
    <source>
        <dbReference type="ARBA" id="ARBA00022737"/>
    </source>
</evidence>
<reference evidence="10" key="1">
    <citation type="submission" date="2022-04" db="EMBL/GenBank/DDBJ databases">
        <title>Carnegiea gigantea Genome sequencing and assembly v2.</title>
        <authorList>
            <person name="Copetti D."/>
            <person name="Sanderson M.J."/>
            <person name="Burquez A."/>
            <person name="Wojciechowski M.F."/>
        </authorList>
    </citation>
    <scope>NUCLEOTIDE SEQUENCE</scope>
    <source>
        <strain evidence="10">SGP5-SGP5p</strain>
        <tissue evidence="10">Aerial part</tissue>
    </source>
</reference>
<dbReference type="Proteomes" id="UP001153076">
    <property type="component" value="Unassembled WGS sequence"/>
</dbReference>
<name>A0A9Q1QHT1_9CARY</name>
<dbReference type="PANTHER" id="PTHR47640">
    <property type="entry name" value="TRNA SELENOCYSTEINE 1-ASSOCIATED PROTEIN 1-RELATED-RELATED"/>
    <property type="match status" value="1"/>
</dbReference>
<dbReference type="PANTHER" id="PTHR47640:SF48">
    <property type="entry name" value="POLYADENYLATE-BINDING PROTEIN RBP45B"/>
    <property type="match status" value="1"/>
</dbReference>
<keyword evidence="4 8" id="KW-0694">RNA-binding</keyword>
<dbReference type="InterPro" id="IPR012677">
    <property type="entry name" value="Nucleotide-bd_a/b_plait_sf"/>
</dbReference>
<dbReference type="Pfam" id="PF00076">
    <property type="entry name" value="RRM_1"/>
    <property type="match status" value="2"/>
</dbReference>
<keyword evidence="11" id="KW-1185">Reference proteome</keyword>
<dbReference type="GO" id="GO:0006397">
    <property type="term" value="P:mRNA processing"/>
    <property type="evidence" value="ECO:0007669"/>
    <property type="project" value="UniProtKB-KW"/>
</dbReference>
<sequence>MWGQQPPQYYQQPQSAAAAQPTSADEVRTLWIGDLQYWMDENYLRDCFAQTGEAVSVKIIRNKQTMQSECYGFVEFNSHAAAERILQTYNNTLMPNVEQNYRLNWAFYGSGEKKADDSADYTIFVGDLAADVTDYTLQETFRAHYQSVKGAKVVMDRVTGRSKGYGFVRFGDENEQLRAMSEMNGVMCSGRAMRVGAATNKKNAAGTGILLSTCAEEALRALNGMQLGGRNVRLSWGRNQSNKQPQADQNQWNNAAAYYGYPQGYDPYGYAAAPQDPNMYYGGYPGYAGYAMPQQAQLPVQQQQVR</sequence>
<dbReference type="EMBL" id="JAKOGI010000143">
    <property type="protein sequence ID" value="KAJ8442304.1"/>
    <property type="molecule type" value="Genomic_DNA"/>
</dbReference>
<evidence type="ECO:0000256" key="6">
    <source>
        <dbReference type="ARBA" id="ARBA00057395"/>
    </source>
</evidence>
<evidence type="ECO:0000256" key="7">
    <source>
        <dbReference type="ARBA" id="ARBA00061708"/>
    </source>
</evidence>
<keyword evidence="3" id="KW-0677">Repeat</keyword>
<keyword evidence="2" id="KW-0507">mRNA processing</keyword>
<dbReference type="InterPro" id="IPR050825">
    <property type="entry name" value="RBM42_RBP45_47-like"/>
</dbReference>
<accession>A0A9Q1QHT1</accession>
<dbReference type="SUPFAM" id="SSF54928">
    <property type="entry name" value="RNA-binding domain, RBD"/>
    <property type="match status" value="2"/>
</dbReference>
<evidence type="ECO:0000313" key="10">
    <source>
        <dbReference type="EMBL" id="KAJ8442304.1"/>
    </source>
</evidence>
<dbReference type="CDD" id="cd12344">
    <property type="entry name" value="RRM1_SECp43_like"/>
    <property type="match status" value="1"/>
</dbReference>
<evidence type="ECO:0000313" key="11">
    <source>
        <dbReference type="Proteomes" id="UP001153076"/>
    </source>
</evidence>
<evidence type="ECO:0000256" key="8">
    <source>
        <dbReference type="PROSITE-ProRule" id="PRU00176"/>
    </source>
</evidence>
<dbReference type="AlphaFoldDB" id="A0A9Q1QHT1"/>
<evidence type="ECO:0000256" key="1">
    <source>
        <dbReference type="ARBA" id="ARBA00004123"/>
    </source>
</evidence>
<dbReference type="InterPro" id="IPR000504">
    <property type="entry name" value="RRM_dom"/>
</dbReference>
<feature type="domain" description="RRM" evidence="9">
    <location>
        <begin position="28"/>
        <end position="108"/>
    </location>
</feature>
<gene>
    <name evidence="10" type="ORF">Cgig2_011227</name>
</gene>
<dbReference type="GO" id="GO:0005829">
    <property type="term" value="C:cytosol"/>
    <property type="evidence" value="ECO:0007669"/>
    <property type="project" value="TreeGrafter"/>
</dbReference>
<evidence type="ECO:0000256" key="4">
    <source>
        <dbReference type="ARBA" id="ARBA00022884"/>
    </source>
</evidence>
<dbReference type="Gene3D" id="3.30.70.330">
    <property type="match status" value="2"/>
</dbReference>
<evidence type="ECO:0000256" key="5">
    <source>
        <dbReference type="ARBA" id="ARBA00023242"/>
    </source>
</evidence>
<dbReference type="PROSITE" id="PS50102">
    <property type="entry name" value="RRM"/>
    <property type="match status" value="2"/>
</dbReference>
<dbReference type="FunFam" id="3.30.70.330:FF:000103">
    <property type="entry name" value="Polyadenylate-binding protein RBP47B"/>
    <property type="match status" value="1"/>
</dbReference>
<feature type="domain" description="RRM" evidence="9">
    <location>
        <begin position="121"/>
        <end position="200"/>
    </location>
</feature>
<keyword evidence="5" id="KW-0539">Nucleus</keyword>
<comment type="function">
    <text evidence="6">Heterogeneous nuclear ribonucleoprotein (hnRNP)-protein binding the poly(A) tail of mRNA and probably involved in some steps of pre-mRNA maturation.</text>
</comment>
<dbReference type="GO" id="GO:0005634">
    <property type="term" value="C:nucleus"/>
    <property type="evidence" value="ECO:0007669"/>
    <property type="project" value="UniProtKB-SubCell"/>
</dbReference>
<comment type="similarity">
    <text evidence="7">Belongs to the polyadenylate-binding RBP45 family.</text>
</comment>
<comment type="caution">
    <text evidence="10">The sequence shown here is derived from an EMBL/GenBank/DDBJ whole genome shotgun (WGS) entry which is preliminary data.</text>
</comment>
<dbReference type="GO" id="GO:0003729">
    <property type="term" value="F:mRNA binding"/>
    <property type="evidence" value="ECO:0007669"/>
    <property type="project" value="InterPro"/>
</dbReference>
<dbReference type="SMART" id="SM00360">
    <property type="entry name" value="RRM"/>
    <property type="match status" value="2"/>
</dbReference>
<proteinExistence type="inferred from homology"/>